<dbReference type="Gene3D" id="3.40.640.10">
    <property type="entry name" value="Type I PLP-dependent aspartate aminotransferase-like (Major domain)"/>
    <property type="match status" value="1"/>
</dbReference>
<dbReference type="Pfam" id="PF00155">
    <property type="entry name" value="Aminotran_1_2"/>
    <property type="match status" value="1"/>
</dbReference>
<evidence type="ECO:0000313" key="2">
    <source>
        <dbReference type="EMBL" id="NML63595.1"/>
    </source>
</evidence>
<keyword evidence="2" id="KW-0032">Aminotransferase</keyword>
<dbReference type="SUPFAM" id="SSF53383">
    <property type="entry name" value="PLP-dependent transferases"/>
    <property type="match status" value="1"/>
</dbReference>
<sequence>MPDFTSALYLGPRQLPPPPGLLLSPGRPAALAEAGAARQVANEVARRQGLAAGVLAPSTLHLFHDVFQLMPANGVLVLARHLYPVGQWGSQQAQLRRLPVVRLGCPAELPALLHTYRQQGRVPWLVADGWHPGLGPAPLASYHAALAACPGAVLLLDDTQAFGVLGARPTATRPLGLGGGGSLRWAGLRDDGTGPELLTITSLAKGLGVPVAVLAGRARRLAQFARCAETRVHSSPASIWHVWAAAQALRLDAHGGAAARQQLGQRIGQFRAALGWVGLRPAGGWFPVQKLVPARATAALALHQQLRQAGIATVLLAGEQQPGVPEIAFCLRADHSPADIARVAAGLGYLARRHADWFSCSSLPAACHAHSRLSICPAP</sequence>
<evidence type="ECO:0000313" key="3">
    <source>
        <dbReference type="Proteomes" id="UP000559626"/>
    </source>
</evidence>
<comment type="caution">
    <text evidence="2">The sequence shown here is derived from an EMBL/GenBank/DDBJ whole genome shotgun (WGS) entry which is preliminary data.</text>
</comment>
<dbReference type="EMBL" id="JABBGH010000001">
    <property type="protein sequence ID" value="NML63595.1"/>
    <property type="molecule type" value="Genomic_DNA"/>
</dbReference>
<dbReference type="InterPro" id="IPR015421">
    <property type="entry name" value="PyrdxlP-dep_Trfase_major"/>
</dbReference>
<dbReference type="GO" id="GO:0008483">
    <property type="term" value="F:transaminase activity"/>
    <property type="evidence" value="ECO:0007669"/>
    <property type="project" value="UniProtKB-KW"/>
</dbReference>
<feature type="domain" description="Aminotransferase class I/classII large" evidence="1">
    <location>
        <begin position="145"/>
        <end position="345"/>
    </location>
</feature>
<evidence type="ECO:0000259" key="1">
    <source>
        <dbReference type="Pfam" id="PF00155"/>
    </source>
</evidence>
<accession>A0A7Y0AA56</accession>
<dbReference type="Proteomes" id="UP000559626">
    <property type="component" value="Unassembled WGS sequence"/>
</dbReference>
<dbReference type="Gene3D" id="3.90.1150.10">
    <property type="entry name" value="Aspartate Aminotransferase, domain 1"/>
    <property type="match status" value="1"/>
</dbReference>
<protein>
    <submittedName>
        <fullName evidence="2">Aminotransferase class I/II-fold pyridoxal phosphate-dependent enzyme</fullName>
    </submittedName>
</protein>
<proteinExistence type="predicted"/>
<keyword evidence="3" id="KW-1185">Reference proteome</keyword>
<dbReference type="InterPro" id="IPR004839">
    <property type="entry name" value="Aminotransferase_I/II_large"/>
</dbReference>
<dbReference type="GO" id="GO:0030170">
    <property type="term" value="F:pyridoxal phosphate binding"/>
    <property type="evidence" value="ECO:0007669"/>
    <property type="project" value="InterPro"/>
</dbReference>
<dbReference type="RefSeq" id="WP_169528943.1">
    <property type="nucleotide sequence ID" value="NZ_JABBGH010000001.1"/>
</dbReference>
<reference evidence="2 3" key="1">
    <citation type="submission" date="2020-04" db="EMBL/GenBank/DDBJ databases">
        <title>Hymenobacter polaris sp. nov., isolated from Arctic soil.</title>
        <authorList>
            <person name="Dahal R.H."/>
        </authorList>
    </citation>
    <scope>NUCLEOTIDE SEQUENCE [LARGE SCALE GENOMIC DNA]</scope>
    <source>
        <strain evidence="2 3">RP-2-7</strain>
    </source>
</reference>
<gene>
    <name evidence="2" type="ORF">HHL22_00070</name>
</gene>
<dbReference type="AlphaFoldDB" id="A0A7Y0AA56"/>
<keyword evidence="2" id="KW-0808">Transferase</keyword>
<organism evidence="2 3">
    <name type="scientific">Hymenobacter polaris</name>
    <dbReference type="NCBI Taxonomy" id="2682546"/>
    <lineage>
        <taxon>Bacteria</taxon>
        <taxon>Pseudomonadati</taxon>
        <taxon>Bacteroidota</taxon>
        <taxon>Cytophagia</taxon>
        <taxon>Cytophagales</taxon>
        <taxon>Hymenobacteraceae</taxon>
        <taxon>Hymenobacter</taxon>
    </lineage>
</organism>
<name>A0A7Y0AA56_9BACT</name>
<dbReference type="InterPro" id="IPR015422">
    <property type="entry name" value="PyrdxlP-dep_Trfase_small"/>
</dbReference>
<dbReference type="InterPro" id="IPR015424">
    <property type="entry name" value="PyrdxlP-dep_Trfase"/>
</dbReference>